<proteinExistence type="predicted"/>
<evidence type="ECO:0000313" key="3">
    <source>
        <dbReference type="EMBL" id="EEB14031.1"/>
    </source>
</evidence>
<evidence type="ECO:0000313" key="5">
    <source>
        <dbReference type="Proteomes" id="UP000009046"/>
    </source>
</evidence>
<reference evidence="3" key="2">
    <citation type="submission" date="2007-04" db="EMBL/GenBank/DDBJ databases">
        <title>The genome of the human body louse.</title>
        <authorList>
            <consortium name="The Human Body Louse Genome Consortium"/>
            <person name="Kirkness E."/>
            <person name="Walenz B."/>
            <person name="Hass B."/>
            <person name="Bruggner R."/>
            <person name="Strausberg R."/>
        </authorList>
    </citation>
    <scope>NUCLEOTIDE SEQUENCE</scope>
    <source>
        <strain evidence="3">USDA</strain>
    </source>
</reference>
<feature type="compositionally biased region" description="Low complexity" evidence="1">
    <location>
        <begin position="319"/>
        <end position="330"/>
    </location>
</feature>
<dbReference type="HOGENOM" id="CLU_408439_0_0_1"/>
<dbReference type="InParanoid" id="E0VKX5"/>
<organism>
    <name type="scientific">Pediculus humanus subsp. corporis</name>
    <name type="common">Body louse</name>
    <dbReference type="NCBI Taxonomy" id="121224"/>
    <lineage>
        <taxon>Eukaryota</taxon>
        <taxon>Metazoa</taxon>
        <taxon>Ecdysozoa</taxon>
        <taxon>Arthropoda</taxon>
        <taxon>Hexapoda</taxon>
        <taxon>Insecta</taxon>
        <taxon>Pterygota</taxon>
        <taxon>Neoptera</taxon>
        <taxon>Paraneoptera</taxon>
        <taxon>Psocodea</taxon>
        <taxon>Troctomorpha</taxon>
        <taxon>Phthiraptera</taxon>
        <taxon>Anoplura</taxon>
        <taxon>Pediculidae</taxon>
        <taxon>Pediculus</taxon>
    </lineage>
</organism>
<dbReference type="Proteomes" id="UP000009046">
    <property type="component" value="Unassembled WGS sequence"/>
</dbReference>
<feature type="region of interest" description="Disordered" evidence="1">
    <location>
        <begin position="252"/>
        <end position="340"/>
    </location>
</feature>
<evidence type="ECO:0000259" key="2">
    <source>
        <dbReference type="Pfam" id="PF14846"/>
    </source>
</evidence>
<dbReference type="InterPro" id="IPR027831">
    <property type="entry name" value="DUF4485"/>
</dbReference>
<dbReference type="EnsemblMetazoa" id="PHUM274830-RA">
    <property type="protein sequence ID" value="PHUM274830-PA"/>
    <property type="gene ID" value="PHUM274830"/>
</dbReference>
<feature type="domain" description="DUF4485" evidence="2">
    <location>
        <begin position="2"/>
        <end position="60"/>
    </location>
</feature>
<name>E0VKX5_PEDHC</name>
<dbReference type="GeneID" id="8238978"/>
<feature type="region of interest" description="Disordered" evidence="1">
    <location>
        <begin position="616"/>
        <end position="649"/>
    </location>
</feature>
<evidence type="ECO:0000313" key="4">
    <source>
        <dbReference type="EnsemblMetazoa" id="PHUM274830-PA"/>
    </source>
</evidence>
<keyword evidence="5" id="KW-1185">Reference proteome</keyword>
<gene>
    <name evidence="4" type="primary">8238978</name>
    <name evidence="3" type="ORF">Phum_PHUM274830</name>
</gene>
<dbReference type="KEGG" id="phu:Phum_PHUM274830"/>
<feature type="compositionally biased region" description="Polar residues" evidence="1">
    <location>
        <begin position="264"/>
        <end position="275"/>
    </location>
</feature>
<dbReference type="OrthoDB" id="78101at2759"/>
<sequence>MDKATAAAWVQKLEAEPRSEEEKSLRLDYLKLLLFVLQRGRLSGIFKKQPPAGPLEPFPQGFNIMEMGNLMIDQDDAHGCASYTIEISNDLREFIAAQEIPNFGVQMYYAWSPDEPVNKWTLFDEEKFPQYVLDKIKMLKEIKSDDKTGNRKIKNICDIPLLEKLAKTKVKSPQEIEKSQERSYQTYVGTVERGGIRFKNACDDDPNGPFQRRGGAQSQTKDCAIAREILGDSNMEECSTFIGHIYRNVDSRQREPAAGCAQPETRSAGPSTRTAAPSPRFPGPSQRNTGPTPRATMPVGRSVPSGSRPTAPACRLTTPVARSAGPAPRSARPECTTGSTRQCMRQDLSANATYGGSSINDVSLDSGFGGDIPDSPFQPGNISGASCPNASTCPCPCPRGNRMPMISTPGKKGIYKDNVSFGSLSPITAGGSPNPANLNLNIGRLSGLTDESCDDQNPELEACAAQNQPACNANCNGPEELQEVCPGDAQDVCADPENCIEIQEVCIDPSNICQQSQGIREEPQDECMEGQDNCLELQEVHVEQTNDCNPPNANYDYFDQGGPNDIYEGCANSEPNDPCERNLRTENYANYFSLSAPQMRFNTLGGDDGAGEQCFQGPHSIPRSEGMQNGNVSCPQANENQPQSPRNPVREKYNLHMPGIKFSHLNSIKPIGG</sequence>
<dbReference type="AlphaFoldDB" id="E0VKX5"/>
<feature type="region of interest" description="Disordered" evidence="1">
    <location>
        <begin position="199"/>
        <end position="221"/>
    </location>
</feature>
<dbReference type="Pfam" id="PF14846">
    <property type="entry name" value="DUF4485"/>
    <property type="match status" value="1"/>
</dbReference>
<protein>
    <recommendedName>
        <fullName evidence="2">DUF4485 domain-containing protein</fullName>
    </recommendedName>
</protein>
<dbReference type="EMBL" id="DS235255">
    <property type="protein sequence ID" value="EEB14031.1"/>
    <property type="molecule type" value="Genomic_DNA"/>
</dbReference>
<dbReference type="eggNOG" id="ENOG502SFT4">
    <property type="taxonomic scope" value="Eukaryota"/>
</dbReference>
<accession>E0VKX5</accession>
<dbReference type="VEuPathDB" id="VectorBase:PHUM274830"/>
<evidence type="ECO:0000256" key="1">
    <source>
        <dbReference type="SAM" id="MobiDB-lite"/>
    </source>
</evidence>
<dbReference type="RefSeq" id="XP_002426769.1">
    <property type="nucleotide sequence ID" value="XM_002426724.1"/>
</dbReference>
<dbReference type="CTD" id="8238978"/>
<dbReference type="EMBL" id="AAZO01003181">
    <property type="status" value="NOT_ANNOTATED_CDS"/>
    <property type="molecule type" value="Genomic_DNA"/>
</dbReference>
<reference evidence="3" key="1">
    <citation type="submission" date="2007-04" db="EMBL/GenBank/DDBJ databases">
        <title>Annotation of Pediculus humanus corporis strain USDA.</title>
        <authorList>
            <person name="Kirkness E."/>
            <person name="Hannick L."/>
            <person name="Hass B."/>
            <person name="Bruggner R."/>
            <person name="Lawson D."/>
            <person name="Bidwell S."/>
            <person name="Joardar V."/>
            <person name="Caler E."/>
            <person name="Walenz B."/>
            <person name="Inman J."/>
            <person name="Schobel S."/>
            <person name="Galinsky K."/>
            <person name="Amedeo P."/>
            <person name="Strausberg R."/>
        </authorList>
    </citation>
    <scope>NUCLEOTIDE SEQUENCE</scope>
    <source>
        <strain evidence="3">USDA</strain>
    </source>
</reference>
<reference evidence="4" key="3">
    <citation type="submission" date="2020-05" db="UniProtKB">
        <authorList>
            <consortium name="EnsemblMetazoa"/>
        </authorList>
    </citation>
    <scope>IDENTIFICATION</scope>
    <source>
        <strain evidence="4">USDA</strain>
    </source>
</reference>
<feature type="compositionally biased region" description="Polar residues" evidence="1">
    <location>
        <begin position="626"/>
        <end position="646"/>
    </location>
</feature>